<evidence type="ECO:0000313" key="3">
    <source>
        <dbReference type="Proteomes" id="UP001162029"/>
    </source>
</evidence>
<gene>
    <name evidence="2" type="ORF">PDE001_LOCUS750</name>
</gene>
<accession>A0AAV0T1P7</accession>
<organism evidence="2 3">
    <name type="scientific">Peronospora destructor</name>
    <dbReference type="NCBI Taxonomy" id="86335"/>
    <lineage>
        <taxon>Eukaryota</taxon>
        <taxon>Sar</taxon>
        <taxon>Stramenopiles</taxon>
        <taxon>Oomycota</taxon>
        <taxon>Peronosporomycetes</taxon>
        <taxon>Peronosporales</taxon>
        <taxon>Peronosporaceae</taxon>
        <taxon>Peronospora</taxon>
    </lineage>
</organism>
<dbReference type="EMBL" id="CANTFM010000119">
    <property type="protein sequence ID" value="CAI5712178.1"/>
    <property type="molecule type" value="Genomic_DNA"/>
</dbReference>
<evidence type="ECO:0000256" key="1">
    <source>
        <dbReference type="SAM" id="MobiDB-lite"/>
    </source>
</evidence>
<name>A0AAV0T1P7_9STRA</name>
<reference evidence="2" key="1">
    <citation type="submission" date="2022-12" db="EMBL/GenBank/DDBJ databases">
        <authorList>
            <person name="Webb A."/>
        </authorList>
    </citation>
    <scope>NUCLEOTIDE SEQUENCE</scope>
    <source>
        <strain evidence="2">Pd1</strain>
    </source>
</reference>
<comment type="caution">
    <text evidence="2">The sequence shown here is derived from an EMBL/GenBank/DDBJ whole genome shotgun (WGS) entry which is preliminary data.</text>
</comment>
<dbReference type="AlphaFoldDB" id="A0AAV0T1P7"/>
<feature type="region of interest" description="Disordered" evidence="1">
    <location>
        <begin position="1"/>
        <end position="22"/>
    </location>
</feature>
<sequence length="180" mass="19513">MIVGGRAENSAPIGPDVSPELSHIRHSEGAGRCIGTAANRNGNAYTPSTDVRLHASFEFRFRVGHRGLSEDVERPGSRHNYSRLLAEIPADPEGRKWLPRNCPRLYDPQKKKLLDCSEIANPIGDDEIVMVGELWDAVDTMVGTEAGGGVGVDDSRASEVMAEKMQKTRGYVMHGSAVTG</sequence>
<evidence type="ECO:0000313" key="2">
    <source>
        <dbReference type="EMBL" id="CAI5712178.1"/>
    </source>
</evidence>
<protein>
    <submittedName>
        <fullName evidence="2">Uncharacterized protein</fullName>
    </submittedName>
</protein>
<dbReference type="Proteomes" id="UP001162029">
    <property type="component" value="Unassembled WGS sequence"/>
</dbReference>
<keyword evidence="3" id="KW-1185">Reference proteome</keyword>
<proteinExistence type="predicted"/>